<gene>
    <name evidence="1" type="ORF">GOP47_0021033</name>
</gene>
<name>A0A9D4UAB8_ADICA</name>
<comment type="caution">
    <text evidence="1">The sequence shown here is derived from an EMBL/GenBank/DDBJ whole genome shotgun (WGS) entry which is preliminary data.</text>
</comment>
<organism evidence="1 2">
    <name type="scientific">Adiantum capillus-veneris</name>
    <name type="common">Maidenhair fern</name>
    <dbReference type="NCBI Taxonomy" id="13818"/>
    <lineage>
        <taxon>Eukaryota</taxon>
        <taxon>Viridiplantae</taxon>
        <taxon>Streptophyta</taxon>
        <taxon>Embryophyta</taxon>
        <taxon>Tracheophyta</taxon>
        <taxon>Polypodiopsida</taxon>
        <taxon>Polypodiidae</taxon>
        <taxon>Polypodiales</taxon>
        <taxon>Pteridineae</taxon>
        <taxon>Pteridaceae</taxon>
        <taxon>Vittarioideae</taxon>
        <taxon>Adiantum</taxon>
    </lineage>
</organism>
<dbReference type="Proteomes" id="UP000886520">
    <property type="component" value="Chromosome 20"/>
</dbReference>
<keyword evidence="2" id="KW-1185">Reference proteome</keyword>
<proteinExistence type="predicted"/>
<dbReference type="AlphaFoldDB" id="A0A9D4UAB8"/>
<dbReference type="OrthoDB" id="2006370at2759"/>
<evidence type="ECO:0000313" key="2">
    <source>
        <dbReference type="Proteomes" id="UP000886520"/>
    </source>
</evidence>
<sequence length="106" mass="12093">MDQKQKSVTVPVNIDFASDNKRKWYFDVYGVQGAQFHKVHVFVGSDKDENRFDDIGKVVSTSVSTVEGHPDIECINIGIRGNTEYQLLANSYVVEKMVKDKEETMF</sequence>
<dbReference type="EMBL" id="JABFUD020000020">
    <property type="protein sequence ID" value="KAI5064363.1"/>
    <property type="molecule type" value="Genomic_DNA"/>
</dbReference>
<evidence type="ECO:0000313" key="1">
    <source>
        <dbReference type="EMBL" id="KAI5064363.1"/>
    </source>
</evidence>
<protein>
    <submittedName>
        <fullName evidence="1">Uncharacterized protein</fullName>
    </submittedName>
</protein>
<reference evidence="1" key="1">
    <citation type="submission" date="2021-01" db="EMBL/GenBank/DDBJ databases">
        <title>Adiantum capillus-veneris genome.</title>
        <authorList>
            <person name="Fang Y."/>
            <person name="Liao Q."/>
        </authorList>
    </citation>
    <scope>NUCLEOTIDE SEQUENCE</scope>
    <source>
        <strain evidence="1">H3</strain>
        <tissue evidence="1">Leaf</tissue>
    </source>
</reference>
<accession>A0A9D4UAB8</accession>